<dbReference type="InterPro" id="IPR050899">
    <property type="entry name" value="DDRGK_domain-containing"/>
</dbReference>
<accession>A0A2C6L2F3</accession>
<feature type="compositionally biased region" description="Acidic residues" evidence="1">
    <location>
        <begin position="1559"/>
        <end position="1568"/>
    </location>
</feature>
<feature type="region of interest" description="Disordered" evidence="1">
    <location>
        <begin position="127"/>
        <end position="181"/>
    </location>
</feature>
<feature type="region of interest" description="Disordered" evidence="1">
    <location>
        <begin position="241"/>
        <end position="266"/>
    </location>
</feature>
<gene>
    <name evidence="2" type="ORF">CSUI_004210</name>
</gene>
<feature type="region of interest" description="Disordered" evidence="1">
    <location>
        <begin position="928"/>
        <end position="949"/>
    </location>
</feature>
<feature type="region of interest" description="Disordered" evidence="1">
    <location>
        <begin position="1634"/>
        <end position="1710"/>
    </location>
</feature>
<dbReference type="GeneID" id="94427614"/>
<keyword evidence="3" id="KW-1185">Reference proteome</keyword>
<feature type="compositionally biased region" description="Basic and acidic residues" evidence="1">
    <location>
        <begin position="722"/>
        <end position="748"/>
    </location>
</feature>
<feature type="compositionally biased region" description="Basic and acidic residues" evidence="1">
    <location>
        <begin position="244"/>
        <end position="253"/>
    </location>
</feature>
<feature type="compositionally biased region" description="Basic and acidic residues" evidence="1">
    <location>
        <begin position="1848"/>
        <end position="1870"/>
    </location>
</feature>
<feature type="compositionally biased region" description="Basic and acidic residues" evidence="1">
    <location>
        <begin position="1537"/>
        <end position="1558"/>
    </location>
</feature>
<feature type="compositionally biased region" description="Low complexity" evidence="1">
    <location>
        <begin position="159"/>
        <end position="176"/>
    </location>
</feature>
<name>A0A2C6L2F3_9APIC</name>
<feature type="region of interest" description="Disordered" evidence="1">
    <location>
        <begin position="1839"/>
        <end position="1883"/>
    </location>
</feature>
<feature type="region of interest" description="Disordered" evidence="1">
    <location>
        <begin position="780"/>
        <end position="818"/>
    </location>
</feature>
<dbReference type="PANTHER" id="PTHR48176">
    <property type="entry name" value="DDRGK DOMAIN-CONTAINING PROTEIN 1"/>
    <property type="match status" value="1"/>
</dbReference>
<feature type="region of interest" description="Disordered" evidence="1">
    <location>
        <begin position="622"/>
        <end position="648"/>
    </location>
</feature>
<organism evidence="2 3">
    <name type="scientific">Cystoisospora suis</name>
    <dbReference type="NCBI Taxonomy" id="483139"/>
    <lineage>
        <taxon>Eukaryota</taxon>
        <taxon>Sar</taxon>
        <taxon>Alveolata</taxon>
        <taxon>Apicomplexa</taxon>
        <taxon>Conoidasida</taxon>
        <taxon>Coccidia</taxon>
        <taxon>Eucoccidiorida</taxon>
        <taxon>Eimeriorina</taxon>
        <taxon>Sarcocystidae</taxon>
        <taxon>Cystoisospora</taxon>
    </lineage>
</organism>
<feature type="compositionally biased region" description="Low complexity" evidence="1">
    <location>
        <begin position="708"/>
        <end position="721"/>
    </location>
</feature>
<feature type="compositionally biased region" description="Low complexity" evidence="1">
    <location>
        <begin position="1206"/>
        <end position="1220"/>
    </location>
</feature>
<feature type="region of interest" description="Disordered" evidence="1">
    <location>
        <begin position="550"/>
        <end position="590"/>
    </location>
</feature>
<feature type="compositionally biased region" description="Basic and acidic residues" evidence="1">
    <location>
        <begin position="448"/>
        <end position="470"/>
    </location>
</feature>
<evidence type="ECO:0000313" key="2">
    <source>
        <dbReference type="EMBL" id="PHJ21943.1"/>
    </source>
</evidence>
<feature type="compositionally biased region" description="Basic and acidic residues" evidence="1">
    <location>
        <begin position="1094"/>
        <end position="1120"/>
    </location>
</feature>
<dbReference type="RefSeq" id="XP_067923622.1">
    <property type="nucleotide sequence ID" value="XM_068064403.1"/>
</dbReference>
<feature type="region of interest" description="Disordered" evidence="1">
    <location>
        <begin position="1722"/>
        <end position="1781"/>
    </location>
</feature>
<feature type="region of interest" description="Disordered" evidence="1">
    <location>
        <begin position="1204"/>
        <end position="1250"/>
    </location>
</feature>
<evidence type="ECO:0000256" key="1">
    <source>
        <dbReference type="SAM" id="MobiDB-lite"/>
    </source>
</evidence>
<feature type="compositionally biased region" description="Basic and acidic residues" evidence="1">
    <location>
        <begin position="1067"/>
        <end position="1082"/>
    </location>
</feature>
<feature type="compositionally biased region" description="Acidic residues" evidence="1">
    <location>
        <begin position="636"/>
        <end position="648"/>
    </location>
</feature>
<protein>
    <submittedName>
        <fullName evidence="2">Spc97 spc98 family</fullName>
    </submittedName>
</protein>
<evidence type="ECO:0000313" key="3">
    <source>
        <dbReference type="Proteomes" id="UP000221165"/>
    </source>
</evidence>
<feature type="region of interest" description="Disordered" evidence="1">
    <location>
        <begin position="448"/>
        <end position="496"/>
    </location>
</feature>
<feature type="region of interest" description="Disordered" evidence="1">
    <location>
        <begin position="1064"/>
        <end position="1177"/>
    </location>
</feature>
<feature type="compositionally biased region" description="Basic and acidic residues" evidence="1">
    <location>
        <begin position="1768"/>
        <end position="1781"/>
    </location>
</feature>
<feature type="compositionally biased region" description="Acidic residues" evidence="1">
    <location>
        <begin position="564"/>
        <end position="575"/>
    </location>
</feature>
<feature type="region of interest" description="Disordered" evidence="1">
    <location>
        <begin position="1500"/>
        <end position="1576"/>
    </location>
</feature>
<sequence>MLQTSSPFPPFLSAVGINRQICLDHMSRQTFFRILSSFLPTCSSVLLLSKLVDHLGRVAFSSYTSERSHSSSLPSLLLSSSPSQLSFFSPPLFYSSDMTSYAIGRHRAGQLSLPSSLFHLLLETEGEEEDMQEHQRRKSSKEEEEDREVQSRGVPMTGLPSSFSSSPPFLTSSSALTREKSREGEAGMSSFLWSACVYGLQYALSLCLLQWRSMLATLQKAHLHALHAELGLHTLSSSSSFLSHENEERRRKEEEEERMCSAGPLPEIPSLSSSSFRPITLLYLMHALHIHQRCWVSIATVVNTALSQSQLFLSSSSLSFSSCDSPSFYLLLSLIALQLEALQSAETAGDENLQRVWRCFLYHTCRPFLLILDRWMVYGATLGYPPDIQSFLHHLPFSSLLKSLTPSSSPPLLSLLHSSSSSFSRAIQPTGIDRRSLVQHLLTSMALERERDERRRNRQEKEEEEKDSKRGSRSSSGRGCLRDKKEASSNEEGFSRQNCLSRSSAPFFSSPALRVQGFLLDFVQACKETGKSMELLKHLRLENFRSSTDGCFPYDPRRRHEEERGEEEEEPEEERIDEKKQKKKKREKERRDLRWVEKIEVRKEDKTRRRRRLASFFSQDVDSSTGCSEISLQEGGGEEDQEEEEEEEFSFWEEVRVVHEENEEEEEREMEVTLGGAATFFLSRMKEKEVKRHTSPSSPARKLYRGDLISSSSYLSSSLLHLPRDRGEQKRRERRAEVEVKKKMQMFREKKKKKERSKARYEGDEEIQGSIIRDFLKALQTGPGSAGETRSDMFHESSRGKTKEEEEEKEGQHSKEDTYDLLASYNEQRRGDRCMYSAGGLKGEKRIRNAHEASEGKEDLFTASHSSSFFFSPSAVSPTVSASVALLDLLSRSEESSSSSSTDVCTASFFLGQRKDKKKTFDRTALCFSSTSPPREREEKREEEEREGERWGGEMLNVYMQKVLLPSLREKRREVEIEFICEVFDQTKVLEAIIVIRAVALLQMKREMSNLFFLLFSRLDAPLAHIDPVHLNSTLRDVFFSSSSLSSSSSFTFAREKKCLSLPTTQSKEREKNEKEEKEGRQKAFSSSSWARALEGDRRRRRSSEENKSRKQKEEIPDMSKRRRRRRMERREEESGSRSLEVMTREILTPLLSFCQPKKTRENEKEKKKKKKSRERSVSLLGRLFSSDRIEHVSRNISFSLQKGNPLLLPSSSSASSSLSNEDKAKKSGYLSASEEEEESKELKEEKERRMSEKYKIQTSYLNRLAFSYLTLQYGSSGTSGVYIHPTRIGGELTTTLDSFLSPHLQLVNPEILSMYSAIFAFLLELERSLSLLLSLPRAFPDIFTWRRPSLSSSFASSANSLSPLYRRLGSLSLKLRFELLHILTAYQRHVSLCCSFSSSTPPLLKLFLHFLLQRERQPYPGVSTSLGRRGLVSPRLHILGDLHALHLLFLLSLLLIPLTPHAADEATAQASRICTRLSSTCGDLKGLFYSSSSSSWRRRRRREGSFHPSRASSSSSLPASGFSRGNERTRKRRAARDKQEREKLQGGDSGDGEKKEEEVEEEEEDEPSVVSCATSSSSSYYEDTILPWSCIASSSSSSSLNFSLNSVLSSYILTLLQAPLDLHRILQASLHVVSQASEEDGEEKETDKGSTRTTKEGEIEKEEKNKKSQEFFSTRRKEGRRRDRREEEDEEDQEKALRRESSSLHCSHLLPHGDEHLYEVKAPRDSSRFSSSFSSRRERDERPCSTGRRRRGDSRAATPCEESSQNEEEREKRKLQRRTEKQAKLKECIRAVEALHFNVRRSCLCLLAFLHVTTFSSSSSDSSLIEKEFSSIPLSSLVSRRRRRSSPKPDRKSHMKERKREKEDGKEEDRNEAEEDLSLGSSSSSSSFEFLSHAFFQIASECLSASSSSSFRNEEEERRGENDFRVEKTLGVMCEELSCGLRGLLSDLDFNSFYSDLLLQSFTTDLFSSSSPLS</sequence>
<feature type="compositionally biased region" description="Basic and acidic residues" evidence="1">
    <location>
        <begin position="789"/>
        <end position="818"/>
    </location>
</feature>
<dbReference type="PANTHER" id="PTHR48176:SF1">
    <property type="entry name" value="DDRGK DOMAIN-CONTAINING PROTEIN 1"/>
    <property type="match status" value="1"/>
</dbReference>
<dbReference type="VEuPathDB" id="ToxoDB:CSUI_004210"/>
<comment type="caution">
    <text evidence="2">The sequence shown here is derived from an EMBL/GenBank/DDBJ whole genome shotgun (WGS) entry which is preliminary data.</text>
</comment>
<feature type="compositionally biased region" description="Basic and acidic residues" evidence="1">
    <location>
        <begin position="1646"/>
        <end position="1686"/>
    </location>
</feature>
<feature type="compositionally biased region" description="Low complexity" evidence="1">
    <location>
        <begin position="1507"/>
        <end position="1525"/>
    </location>
</feature>
<reference evidence="2 3" key="1">
    <citation type="journal article" date="2017" name="Int. J. Parasitol.">
        <title>The genome of the protozoan parasite Cystoisospora suis and a reverse vaccinology approach to identify vaccine candidates.</title>
        <authorList>
            <person name="Palmieri N."/>
            <person name="Shrestha A."/>
            <person name="Ruttkowski B."/>
            <person name="Beck T."/>
            <person name="Vogl C."/>
            <person name="Tomley F."/>
            <person name="Blake D.P."/>
            <person name="Joachim A."/>
        </authorList>
    </citation>
    <scope>NUCLEOTIDE SEQUENCE [LARGE SCALE GENOMIC DNA]</scope>
    <source>
        <strain evidence="2 3">Wien I</strain>
    </source>
</reference>
<feature type="compositionally biased region" description="Basic and acidic residues" evidence="1">
    <location>
        <begin position="1241"/>
        <end position="1250"/>
    </location>
</feature>
<dbReference type="Proteomes" id="UP000221165">
    <property type="component" value="Unassembled WGS sequence"/>
</dbReference>
<proteinExistence type="predicted"/>
<dbReference type="EMBL" id="MIGC01001937">
    <property type="protein sequence ID" value="PHJ21943.1"/>
    <property type="molecule type" value="Genomic_DNA"/>
</dbReference>
<dbReference type="GO" id="GO:0044389">
    <property type="term" value="F:ubiquitin-like protein ligase binding"/>
    <property type="evidence" value="ECO:0007669"/>
    <property type="project" value="TreeGrafter"/>
</dbReference>
<feature type="compositionally biased region" description="Polar residues" evidence="1">
    <location>
        <begin position="622"/>
        <end position="631"/>
    </location>
</feature>
<feature type="region of interest" description="Disordered" evidence="1">
    <location>
        <begin position="686"/>
        <end position="763"/>
    </location>
</feature>